<dbReference type="EMBL" id="JBGBPQ010000010">
    <property type="protein sequence ID" value="KAL1519102.1"/>
    <property type="molecule type" value="Genomic_DNA"/>
</dbReference>
<dbReference type="PROSITE" id="PS50280">
    <property type="entry name" value="SET"/>
    <property type="match status" value="1"/>
</dbReference>
<dbReference type="InterPro" id="IPR043550">
    <property type="entry name" value="EHMT1/EHMT2"/>
</dbReference>
<reference evidence="4 5" key="1">
    <citation type="journal article" date="2024" name="Science">
        <title>Giant polyketide synthase enzymes in the biosynthesis of giant marine polyether toxins.</title>
        <authorList>
            <person name="Fallon T.R."/>
            <person name="Shende V.V."/>
            <person name="Wierzbicki I.H."/>
            <person name="Pendleton A.L."/>
            <person name="Watervoot N.F."/>
            <person name="Auber R.P."/>
            <person name="Gonzalez D.J."/>
            <person name="Wisecaver J.H."/>
            <person name="Moore B.S."/>
        </authorList>
    </citation>
    <scope>NUCLEOTIDE SEQUENCE [LARGE SCALE GENOMIC DNA]</scope>
    <source>
        <strain evidence="4 5">12B1</strain>
    </source>
</reference>
<keyword evidence="1" id="KW-0040">ANK repeat</keyword>
<dbReference type="SMART" id="SM00317">
    <property type="entry name" value="SET"/>
    <property type="match status" value="1"/>
</dbReference>
<feature type="domain" description="SET" evidence="3">
    <location>
        <begin position="1144"/>
        <end position="1269"/>
    </location>
</feature>
<dbReference type="Proteomes" id="UP001515480">
    <property type="component" value="Unassembled WGS sequence"/>
</dbReference>
<gene>
    <name evidence="4" type="ORF">AB1Y20_003367</name>
</gene>
<comment type="caution">
    <text evidence="4">The sequence shown here is derived from an EMBL/GenBank/DDBJ whole genome shotgun (WGS) entry which is preliminary data.</text>
</comment>
<dbReference type="Gene3D" id="2.170.270.10">
    <property type="entry name" value="SET domain"/>
    <property type="match status" value="1"/>
</dbReference>
<dbReference type="PROSITE" id="PS50088">
    <property type="entry name" value="ANK_REPEAT"/>
    <property type="match status" value="2"/>
</dbReference>
<evidence type="ECO:0000259" key="3">
    <source>
        <dbReference type="PROSITE" id="PS50280"/>
    </source>
</evidence>
<dbReference type="SUPFAM" id="SSF57903">
    <property type="entry name" value="FYVE/PHD zinc finger"/>
    <property type="match status" value="1"/>
</dbReference>
<proteinExistence type="predicted"/>
<dbReference type="GO" id="GO:0002039">
    <property type="term" value="F:p53 binding"/>
    <property type="evidence" value="ECO:0007669"/>
    <property type="project" value="InterPro"/>
</dbReference>
<feature type="compositionally biased region" description="Acidic residues" evidence="2">
    <location>
        <begin position="750"/>
        <end position="780"/>
    </location>
</feature>
<keyword evidence="5" id="KW-1185">Reference proteome</keyword>
<dbReference type="InterPro" id="IPR002110">
    <property type="entry name" value="Ankyrin_rpt"/>
</dbReference>
<organism evidence="4 5">
    <name type="scientific">Prymnesium parvum</name>
    <name type="common">Toxic golden alga</name>
    <dbReference type="NCBI Taxonomy" id="97485"/>
    <lineage>
        <taxon>Eukaryota</taxon>
        <taxon>Haptista</taxon>
        <taxon>Haptophyta</taxon>
        <taxon>Prymnesiophyceae</taxon>
        <taxon>Prymnesiales</taxon>
        <taxon>Prymnesiaceae</taxon>
        <taxon>Prymnesium</taxon>
    </lineage>
</organism>
<dbReference type="InterPro" id="IPR036770">
    <property type="entry name" value="Ankyrin_rpt-contain_sf"/>
</dbReference>
<dbReference type="PROSITE" id="PS50297">
    <property type="entry name" value="ANK_REP_REGION"/>
    <property type="match status" value="2"/>
</dbReference>
<dbReference type="PANTHER" id="PTHR46307:SF4">
    <property type="entry name" value="G9A, ISOFORM B"/>
    <property type="match status" value="1"/>
</dbReference>
<evidence type="ECO:0000256" key="1">
    <source>
        <dbReference type="PROSITE-ProRule" id="PRU00023"/>
    </source>
</evidence>
<dbReference type="GO" id="GO:0005634">
    <property type="term" value="C:nucleus"/>
    <property type="evidence" value="ECO:0007669"/>
    <property type="project" value="TreeGrafter"/>
</dbReference>
<dbReference type="InterPro" id="IPR046341">
    <property type="entry name" value="SET_dom_sf"/>
</dbReference>
<name>A0AB34JDD3_PRYPA</name>
<dbReference type="Gene3D" id="1.25.40.20">
    <property type="entry name" value="Ankyrin repeat-containing domain"/>
    <property type="match status" value="2"/>
</dbReference>
<evidence type="ECO:0000256" key="2">
    <source>
        <dbReference type="SAM" id="MobiDB-lite"/>
    </source>
</evidence>
<feature type="region of interest" description="Disordered" evidence="2">
    <location>
        <begin position="322"/>
        <end position="458"/>
    </location>
</feature>
<feature type="compositionally biased region" description="Pro residues" evidence="2">
    <location>
        <begin position="382"/>
        <end position="392"/>
    </location>
</feature>
<accession>A0AB34JDD3</accession>
<evidence type="ECO:0000313" key="4">
    <source>
        <dbReference type="EMBL" id="KAL1519102.1"/>
    </source>
</evidence>
<dbReference type="Pfam" id="PF12796">
    <property type="entry name" value="Ank_2"/>
    <property type="match status" value="1"/>
</dbReference>
<protein>
    <recommendedName>
        <fullName evidence="3">SET domain-containing protein</fullName>
    </recommendedName>
</protein>
<feature type="repeat" description="ANK" evidence="1">
    <location>
        <begin position="637"/>
        <end position="669"/>
    </location>
</feature>
<dbReference type="GO" id="GO:0046974">
    <property type="term" value="F:histone H3K9 methyltransferase activity"/>
    <property type="evidence" value="ECO:0007669"/>
    <property type="project" value="TreeGrafter"/>
</dbReference>
<evidence type="ECO:0000313" key="5">
    <source>
        <dbReference type="Proteomes" id="UP001515480"/>
    </source>
</evidence>
<feature type="repeat" description="ANK" evidence="1">
    <location>
        <begin position="670"/>
        <end position="702"/>
    </location>
</feature>
<feature type="region of interest" description="Disordered" evidence="2">
    <location>
        <begin position="733"/>
        <end position="780"/>
    </location>
</feature>
<dbReference type="PANTHER" id="PTHR46307">
    <property type="entry name" value="G9A, ISOFORM B"/>
    <property type="match status" value="1"/>
</dbReference>
<sequence length="1304" mass="142600">MDTTPDVLTSLTDPNAALIDALWAAWRWARRRAVEGPPQPVPGADGWQIFWKKRMGFAKTGDNYFLTPAGNKIASVKGATRWLQMQSQREVRQGDAFVTAATKFDLHGRAILEDPNGNHVCVVRKRIQRPVTPSHEGVRAQLTMAADGRVQLLLALSSARLTRQRQAAALSHLRDDARAVSNVQLSAYISVASGGRVRLKIRVNRRRCIAERPATENEQRQFTTPPTVGSRVRVAGHEYTVVDARTLLVDLFWFETHHLVDLKDARKKKTTLGQAEVEQQRLRPTSSDAPLAKTDWHILSLESYELIALPLGASVDERAVEPVKRVRRRRAKAKDGRDESRKRRRLGKKASPSPPAAEGREGVLLPPSPPYSPPEAKGRDGVPPPPSPPNSPPAAEGRKGVSAPPSPPRSPSEAKEREVVPPLLSPPCSPPWEGRDGVPLPRQSSPQNAALPPGARKRHAEVVASAAARKQRMLAHLGGLYGVTCGRSRGGTGQLVAAVRAADSTRLSAALRHTDDIALLQAVREHSLLHLAVTAPSLLEILLERTRCAGALSFIDERDGKGHTPLSAACAAAAANSEDPLVRSVELLLREGADTTLPVRNGRSTALLEACAQPTAPGRLCLLLDAGVALEQRSLVGGWTALQTSAEHGNLHAVELLLRRGAGVNVVDHEGRSALHWACNAGKHESVSMLLRWGADQQILTANQETAYQLARRSPKCLNLLLGVRDLAPPPLLRCSSLPETGSEDKVEKEDEEEGKEEDEDDEEDDEDEVEDDGGEDEELVDLEVIIDAEEASSPEYVNNETTAMPPCFCGFDAPAEDAMACATCGRQCHVQCALSCIPAKTKAAFTCPPCVKAAAVSMRRRWWGLASLGDRLEALCLWCGQTDFRQLPLPDISRLLQGADGHIPSDDDILRVLPIALWKDDVQLFVFLLSATSSPPLDTEAHLLDLLHQAVEHNAAGCALVLCNRLGRSQPQPACMNMLIRRALQCVPPHERVARALLIYVHRTRSSLQHLERSVSEEGASAADRPNLAGTLSQWPQLPIKQRVSDVTGLVELYGDDLSDGVEAVPVRWCNAVDDALPPPMVYLRHSIPGHAVATPQFLQRAPSRCRGDGLHTGAPDRVRVECNYMCGRTSPKLRQVQRGVARKLEVYRVNETVGWGLRTLEDIRKGEFIMEYVGELCNSHEAELRVLENPKADVYMMHLKAGEQAFCLDALSVRNASAFANFSCLYSRGNMEKRACLTNHWDSRLPHAGFFALRNICAGEKLTYRRDEGVTTVRQAGWTKVSAATDTANRCQCGHSGCIGWL</sequence>
<dbReference type="SMART" id="SM00248">
    <property type="entry name" value="ANK"/>
    <property type="match status" value="4"/>
</dbReference>
<dbReference type="Pfam" id="PF00856">
    <property type="entry name" value="SET"/>
    <property type="match status" value="1"/>
</dbReference>
<dbReference type="GO" id="GO:0000785">
    <property type="term" value="C:chromatin"/>
    <property type="evidence" value="ECO:0007669"/>
    <property type="project" value="TreeGrafter"/>
</dbReference>
<dbReference type="SUPFAM" id="SSF48403">
    <property type="entry name" value="Ankyrin repeat"/>
    <property type="match status" value="1"/>
</dbReference>
<dbReference type="GO" id="GO:0000122">
    <property type="term" value="P:negative regulation of transcription by RNA polymerase II"/>
    <property type="evidence" value="ECO:0007669"/>
    <property type="project" value="TreeGrafter"/>
</dbReference>
<dbReference type="InterPro" id="IPR001214">
    <property type="entry name" value="SET_dom"/>
</dbReference>
<dbReference type="SUPFAM" id="SSF82199">
    <property type="entry name" value="SET domain"/>
    <property type="match status" value="1"/>
</dbReference>
<dbReference type="InterPro" id="IPR011011">
    <property type="entry name" value="Znf_FYVE_PHD"/>
</dbReference>